<dbReference type="Proteomes" id="UP001519345">
    <property type="component" value="Unassembled WGS sequence"/>
</dbReference>
<comment type="caution">
    <text evidence="2">The sequence shown here is derived from an EMBL/GenBank/DDBJ whole genome shotgun (WGS) entry which is preliminary data.</text>
</comment>
<name>A0ABS4IJP5_9BACI</name>
<dbReference type="PANTHER" id="PTHR38457">
    <property type="entry name" value="REGULATOR ABRB-RELATED"/>
    <property type="match status" value="1"/>
</dbReference>
<dbReference type="Pfam" id="PF05145">
    <property type="entry name" value="AbrB"/>
    <property type="match status" value="1"/>
</dbReference>
<dbReference type="PANTHER" id="PTHR38457:SF1">
    <property type="entry name" value="REGULATOR ABRB-RELATED"/>
    <property type="match status" value="1"/>
</dbReference>
<feature type="transmembrane region" description="Helical" evidence="1">
    <location>
        <begin position="21"/>
        <end position="43"/>
    </location>
</feature>
<feature type="transmembrane region" description="Helical" evidence="1">
    <location>
        <begin position="186"/>
        <end position="202"/>
    </location>
</feature>
<accession>A0ABS4IJP5</accession>
<feature type="transmembrane region" description="Helical" evidence="1">
    <location>
        <begin position="55"/>
        <end position="73"/>
    </location>
</feature>
<reference evidence="2 3" key="1">
    <citation type="submission" date="2021-03" db="EMBL/GenBank/DDBJ databases">
        <title>Genomic Encyclopedia of Type Strains, Phase IV (KMG-IV): sequencing the most valuable type-strain genomes for metagenomic binning, comparative biology and taxonomic classification.</title>
        <authorList>
            <person name="Goeker M."/>
        </authorList>
    </citation>
    <scope>NUCLEOTIDE SEQUENCE [LARGE SCALE GENOMIC DNA]</scope>
    <source>
        <strain evidence="2 3">DSM 25609</strain>
    </source>
</reference>
<protein>
    <submittedName>
        <fullName evidence="2">Membrane AbrB-like protein</fullName>
    </submittedName>
</protein>
<proteinExistence type="predicted"/>
<evidence type="ECO:0000313" key="2">
    <source>
        <dbReference type="EMBL" id="MBP1971142.1"/>
    </source>
</evidence>
<organism evidence="2 3">
    <name type="scientific">Virgibacillus natechei</name>
    <dbReference type="NCBI Taxonomy" id="1216297"/>
    <lineage>
        <taxon>Bacteria</taxon>
        <taxon>Bacillati</taxon>
        <taxon>Bacillota</taxon>
        <taxon>Bacilli</taxon>
        <taxon>Bacillales</taxon>
        <taxon>Bacillaceae</taxon>
        <taxon>Virgibacillus</taxon>
    </lineage>
</organism>
<dbReference type="PIRSF" id="PIRSF038991">
    <property type="entry name" value="Protein_AbrB"/>
    <property type="match status" value="1"/>
</dbReference>
<sequence length="354" mass="38869">MTFRQIPRLIETGLVAFLGGFLFYLANFPLPWVLGAVTFIMLWQGITNREALIPISIRNTGFVILGIYFGLYFTAETFQTILPYFIPYILFTCVLILLSILLGVLVSRWVNVDKVTSVFSIIPGGLTEMAIASRDMNANAGLVVIFQTIRLITVLFTVPAFMMFVFIEGGQQASNQMVTEAANVELWNYLWFIIPIVGALYIRHKIPAGIIIGALLLTAILNVSPAELGVVPPVLMNAAQIVVGASLGKNILFRDLKLGGKYCFIYFGLAIILIITSFGLAILLANVTSLDYPTAILSLAPGGLIEMVLTAYTVGGDPAIVSALQLMRILVIVIGVPPFLKWWFNRKREGKEVS</sequence>
<dbReference type="InterPro" id="IPR017516">
    <property type="entry name" value="AbrB_dup"/>
</dbReference>
<feature type="transmembrane region" description="Helical" evidence="1">
    <location>
        <begin position="292"/>
        <end position="314"/>
    </location>
</feature>
<keyword evidence="3" id="KW-1185">Reference proteome</keyword>
<keyword evidence="1" id="KW-0472">Membrane</keyword>
<feature type="transmembrane region" description="Helical" evidence="1">
    <location>
        <begin position="85"/>
        <end position="106"/>
    </location>
</feature>
<keyword evidence="1" id="KW-1133">Transmembrane helix</keyword>
<evidence type="ECO:0000256" key="1">
    <source>
        <dbReference type="SAM" id="Phobius"/>
    </source>
</evidence>
<feature type="transmembrane region" description="Helical" evidence="1">
    <location>
        <begin position="142"/>
        <end position="166"/>
    </location>
</feature>
<dbReference type="NCBIfam" id="TIGR03082">
    <property type="entry name" value="Gneg_AbrB_dup"/>
    <property type="match status" value="2"/>
</dbReference>
<dbReference type="InterPro" id="IPR007820">
    <property type="entry name" value="AbrB_fam"/>
</dbReference>
<feature type="transmembrane region" description="Helical" evidence="1">
    <location>
        <begin position="264"/>
        <end position="286"/>
    </location>
</feature>
<dbReference type="EMBL" id="JAGGKX010000021">
    <property type="protein sequence ID" value="MBP1971142.1"/>
    <property type="molecule type" value="Genomic_DNA"/>
</dbReference>
<gene>
    <name evidence="2" type="ORF">J2Z83_003281</name>
</gene>
<feature type="transmembrane region" description="Helical" evidence="1">
    <location>
        <begin position="209"/>
        <end position="228"/>
    </location>
</feature>
<dbReference type="RefSeq" id="WP_209464211.1">
    <property type="nucleotide sequence ID" value="NZ_CP110224.1"/>
</dbReference>
<keyword evidence="1" id="KW-0812">Transmembrane</keyword>
<feature type="transmembrane region" description="Helical" evidence="1">
    <location>
        <begin position="326"/>
        <end position="344"/>
    </location>
</feature>
<evidence type="ECO:0000313" key="3">
    <source>
        <dbReference type="Proteomes" id="UP001519345"/>
    </source>
</evidence>